<evidence type="ECO:0000313" key="16">
    <source>
        <dbReference type="EMBL" id="NXF97888.1"/>
    </source>
</evidence>
<dbReference type="PRINTS" id="PR00511">
    <property type="entry name" value="TEKTIN"/>
</dbReference>
<reference evidence="16 17" key="1">
    <citation type="submission" date="2019-09" db="EMBL/GenBank/DDBJ databases">
        <title>Bird 10,000 Genomes (B10K) Project - Family phase.</title>
        <authorList>
            <person name="Zhang G."/>
        </authorList>
    </citation>
    <scope>NUCLEOTIDE SEQUENCE [LARGE SCALE GENOMIC DNA]</scope>
    <source>
        <strain evidence="16">B10K-DU-001-04</strain>
        <tissue evidence="16">Muscle</tissue>
    </source>
</reference>
<evidence type="ECO:0000256" key="8">
    <source>
        <dbReference type="ARBA" id="ARBA00023212"/>
    </source>
</evidence>
<keyword evidence="10" id="KW-0968">Cytoplasmic vesicle</keyword>
<organism evidence="16 17">
    <name type="scientific">Eubucco bourcierii</name>
    <name type="common">red-headed barbet</name>
    <dbReference type="NCBI Taxonomy" id="91767"/>
    <lineage>
        <taxon>Eukaryota</taxon>
        <taxon>Metazoa</taxon>
        <taxon>Chordata</taxon>
        <taxon>Craniata</taxon>
        <taxon>Vertebrata</taxon>
        <taxon>Euteleostomi</taxon>
        <taxon>Archelosauria</taxon>
        <taxon>Archosauria</taxon>
        <taxon>Dinosauria</taxon>
        <taxon>Saurischia</taxon>
        <taxon>Theropoda</taxon>
        <taxon>Coelurosauria</taxon>
        <taxon>Aves</taxon>
        <taxon>Neognathae</taxon>
        <taxon>Neoaves</taxon>
        <taxon>Telluraves</taxon>
        <taxon>Coraciimorphae</taxon>
        <taxon>Piciformes</taxon>
        <taxon>Ramphastidae</taxon>
        <taxon>Eubucco</taxon>
    </lineage>
</organism>
<keyword evidence="3" id="KW-0963">Cytoplasm</keyword>
<keyword evidence="6 14" id="KW-0969">Cilium</keyword>
<dbReference type="Pfam" id="PF03148">
    <property type="entry name" value="Tektin"/>
    <property type="match status" value="1"/>
</dbReference>
<dbReference type="EMBL" id="VWZE01024892">
    <property type="protein sequence ID" value="NXF97888.1"/>
    <property type="molecule type" value="Genomic_DNA"/>
</dbReference>
<dbReference type="PANTHER" id="PTHR19960:SF24">
    <property type="entry name" value="TEKTIN-3"/>
    <property type="match status" value="1"/>
</dbReference>
<evidence type="ECO:0000256" key="7">
    <source>
        <dbReference type="ARBA" id="ARBA00023136"/>
    </source>
</evidence>
<dbReference type="GO" id="GO:0002081">
    <property type="term" value="C:outer acrosomal membrane"/>
    <property type="evidence" value="ECO:0007669"/>
    <property type="project" value="UniProtKB-SubCell"/>
</dbReference>
<keyword evidence="8" id="KW-0206">Cytoskeleton</keyword>
<accession>A0A7K8Y4Y1</accession>
<feature type="coiled-coil region" evidence="15">
    <location>
        <begin position="237"/>
        <end position="264"/>
    </location>
</feature>
<dbReference type="GO" id="GO:0060294">
    <property type="term" value="P:cilium movement involved in cell motility"/>
    <property type="evidence" value="ECO:0007669"/>
    <property type="project" value="UniProtKB-UniRule"/>
</dbReference>
<evidence type="ECO:0000256" key="12">
    <source>
        <dbReference type="ARBA" id="ARBA00045324"/>
    </source>
</evidence>
<keyword evidence="9 14" id="KW-0966">Cell projection</keyword>
<evidence type="ECO:0000256" key="3">
    <source>
        <dbReference type="ARBA" id="ARBA00022490"/>
    </source>
</evidence>
<evidence type="ECO:0000256" key="2">
    <source>
        <dbReference type="ARBA" id="ARBA00007209"/>
    </source>
</evidence>
<evidence type="ECO:0000256" key="10">
    <source>
        <dbReference type="ARBA" id="ARBA00023329"/>
    </source>
</evidence>
<sequence>MELIGSPLTTTFAHPRSTPTRFLPAISTLASSYRNRIPYYPLPQSTNLPWIPNAYYKAAAINPTLAPLSKSCQGLAPSQSLPSVSNRTNLFTRYTPDDWYRSNLTNYKESETSRRKAERLRLDTARMIQDKHQQTTKTQGESTKNLGVRVSDIEFWKSELLHELDEMIGETNALTAMKQQLERALVETEAPLQVAQECLLHREKRMGIDLVHDDVEKELLTEVDVIKSCQERMQRFLERVKAQLVSSRAAQQELERDLANKQRAHCIDDKCHHLRNTSDGIAYYRGVEWVDATISVPESWAKFTDNNILLSQSERAASAKLRGNVENLLVVTANEMRRQFSAGNVAFTNRIAEMADAKSKIQTHLAKTLQEIFQLELNIEAIRKAIRDKGPALKVAQTRLDERKWRPDLELCRDPAQLRLVNEVFEIDETIQTLQQRLRDAEDTLQMLVHSKSVLEHDLAIKANSLFIDQEKCMGMRRSFPSTARLL</sequence>
<dbReference type="InterPro" id="IPR048256">
    <property type="entry name" value="Tektin-like"/>
</dbReference>
<comment type="function">
    <text evidence="12">Microtubule inner protein (MIP) part of the dynein-decorated doublet microtubules (DMTs) in cilia and flagellar axoneme. Forms filamentous polymers in the walls of ciliary and flagellar microtubules. Required for normal sperm mobility.</text>
</comment>
<dbReference type="GO" id="GO:0005634">
    <property type="term" value="C:nucleus"/>
    <property type="evidence" value="ECO:0007669"/>
    <property type="project" value="TreeGrafter"/>
</dbReference>
<protein>
    <recommendedName>
        <fullName evidence="14">Tektin</fullName>
    </recommendedName>
</protein>
<keyword evidence="15" id="KW-0175">Coiled coil</keyword>
<dbReference type="AlphaFoldDB" id="A0A7K8Y4Y1"/>
<name>A0A7K8Y4Y1_9PICI</name>
<dbReference type="GO" id="GO:0015630">
    <property type="term" value="C:microtubule cytoskeleton"/>
    <property type="evidence" value="ECO:0007669"/>
    <property type="project" value="UniProtKB-UniRule"/>
</dbReference>
<comment type="similarity">
    <text evidence="2 14">Belongs to the tektin family.</text>
</comment>
<dbReference type="GO" id="GO:0060271">
    <property type="term" value="P:cilium assembly"/>
    <property type="evidence" value="ECO:0007669"/>
    <property type="project" value="UniProtKB-UniRule"/>
</dbReference>
<comment type="caution">
    <text evidence="16">The sequence shown here is derived from an EMBL/GenBank/DDBJ whole genome shotgun (WGS) entry which is preliminary data.</text>
</comment>
<dbReference type="InterPro" id="IPR000435">
    <property type="entry name" value="Tektins"/>
</dbReference>
<comment type="subcellular location">
    <subcellularLocation>
        <location evidence="14">Cytoplasm</location>
        <location evidence="14">Cytoskeleton</location>
        <location evidence="14">Cilium axoneme</location>
    </subcellularLocation>
    <subcellularLocation>
        <location evidence="1">Cytoplasm</location>
        <location evidence="1">Cytoskeleton</location>
        <location evidence="1">Flagellum axoneme</location>
    </subcellularLocation>
    <subcellularLocation>
        <location evidence="11">Cytoplasmic vesicle</location>
        <location evidence="11">Secretory vesicle</location>
        <location evidence="11">Acrosome outer membrane</location>
        <topology evidence="11">Peripheral membrane protein</topology>
    </subcellularLocation>
</comment>
<dbReference type="PANTHER" id="PTHR19960">
    <property type="entry name" value="TEKTIN"/>
    <property type="match status" value="1"/>
</dbReference>
<evidence type="ECO:0000313" key="17">
    <source>
        <dbReference type="Proteomes" id="UP000583613"/>
    </source>
</evidence>
<dbReference type="GO" id="GO:0036126">
    <property type="term" value="C:sperm flagellum"/>
    <property type="evidence" value="ECO:0007669"/>
    <property type="project" value="TreeGrafter"/>
</dbReference>
<keyword evidence="17" id="KW-1185">Reference proteome</keyword>
<dbReference type="OrthoDB" id="9886517at2759"/>
<feature type="non-terminal residue" evidence="16">
    <location>
        <position position="487"/>
    </location>
</feature>
<dbReference type="GO" id="GO:0005930">
    <property type="term" value="C:axoneme"/>
    <property type="evidence" value="ECO:0007669"/>
    <property type="project" value="UniProtKB-SubCell"/>
</dbReference>
<evidence type="ECO:0000256" key="14">
    <source>
        <dbReference type="RuleBase" id="RU367040"/>
    </source>
</evidence>
<evidence type="ECO:0000256" key="5">
    <source>
        <dbReference type="ARBA" id="ARBA00022846"/>
    </source>
</evidence>
<comment type="subunit">
    <text evidence="13">Microtubule inner protein component of sperm flagellar doublet microtubules. Interacts with TEKT1, TEKT2, TEKT4 and TEKT5. Interacts with CCDC38.</text>
</comment>
<evidence type="ECO:0000256" key="6">
    <source>
        <dbReference type="ARBA" id="ARBA00023069"/>
    </source>
</evidence>
<evidence type="ECO:0000256" key="11">
    <source>
        <dbReference type="ARBA" id="ARBA00037820"/>
    </source>
</evidence>
<evidence type="ECO:0000256" key="15">
    <source>
        <dbReference type="SAM" id="Coils"/>
    </source>
</evidence>
<dbReference type="Proteomes" id="UP000583613">
    <property type="component" value="Unassembled WGS sequence"/>
</dbReference>
<evidence type="ECO:0000256" key="9">
    <source>
        <dbReference type="ARBA" id="ARBA00023273"/>
    </source>
</evidence>
<keyword evidence="5 14" id="KW-0282">Flagellum</keyword>
<proteinExistence type="inferred from homology"/>
<gene>
    <name evidence="16" type="primary">Tekt3</name>
    <name evidence="16" type="ORF">EUBBOU_R02737</name>
</gene>
<evidence type="ECO:0000256" key="1">
    <source>
        <dbReference type="ARBA" id="ARBA00004611"/>
    </source>
</evidence>
<feature type="coiled-coil region" evidence="15">
    <location>
        <begin position="424"/>
        <end position="451"/>
    </location>
</feature>
<keyword evidence="7" id="KW-0472">Membrane</keyword>
<feature type="non-terminal residue" evidence="16">
    <location>
        <position position="1"/>
    </location>
</feature>
<evidence type="ECO:0000256" key="13">
    <source>
        <dbReference type="ARBA" id="ARBA00046692"/>
    </source>
</evidence>
<keyword evidence="4" id="KW-0832">Ubl conjugation</keyword>
<evidence type="ECO:0000256" key="4">
    <source>
        <dbReference type="ARBA" id="ARBA00022843"/>
    </source>
</evidence>